<dbReference type="STRING" id="246404.A0A507FQT5"/>
<dbReference type="PANTHER" id="PTHR12713:SF11">
    <property type="entry name" value="V-TYPE PROTON ATPASE SUBUNIT G"/>
    <property type="match status" value="1"/>
</dbReference>
<evidence type="ECO:0000256" key="2">
    <source>
        <dbReference type="ARBA" id="ARBA00022448"/>
    </source>
</evidence>
<dbReference type="NCBIfam" id="TIGR01147">
    <property type="entry name" value="V_ATP_synt_G"/>
    <property type="match status" value="1"/>
</dbReference>
<organism evidence="7 8">
    <name type="scientific">Chytriomyces confervae</name>
    <dbReference type="NCBI Taxonomy" id="246404"/>
    <lineage>
        <taxon>Eukaryota</taxon>
        <taxon>Fungi</taxon>
        <taxon>Fungi incertae sedis</taxon>
        <taxon>Chytridiomycota</taxon>
        <taxon>Chytridiomycota incertae sedis</taxon>
        <taxon>Chytridiomycetes</taxon>
        <taxon>Chytridiales</taxon>
        <taxon>Chytriomycetaceae</taxon>
        <taxon>Chytriomyces</taxon>
    </lineage>
</organism>
<feature type="region of interest" description="Disordered" evidence="6">
    <location>
        <begin position="1"/>
        <end position="46"/>
    </location>
</feature>
<dbReference type="EMBL" id="QEAP01000012">
    <property type="protein sequence ID" value="TPX77935.1"/>
    <property type="molecule type" value="Genomic_DNA"/>
</dbReference>
<comment type="subunit">
    <text evidence="5">V-ATPase is a heteromultimeric enzyme made up of two complexes: the ATP-hydrolytic V1 complex and the proton translocation V0 complex.</text>
</comment>
<comment type="caution">
    <text evidence="7">The sequence shown here is derived from an EMBL/GenBank/DDBJ whole genome shotgun (WGS) entry which is preliminary data.</text>
</comment>
<proteinExistence type="inferred from homology"/>
<dbReference type="Pfam" id="PF03179">
    <property type="entry name" value="V-ATPase_G"/>
    <property type="match status" value="1"/>
</dbReference>
<gene>
    <name evidence="7" type="ORF">CcCBS67573_g00802</name>
</gene>
<dbReference type="GO" id="GO:0000221">
    <property type="term" value="C:vacuolar proton-transporting V-type ATPase, V1 domain"/>
    <property type="evidence" value="ECO:0007669"/>
    <property type="project" value="TreeGrafter"/>
</dbReference>
<dbReference type="GO" id="GO:0016887">
    <property type="term" value="F:ATP hydrolysis activity"/>
    <property type="evidence" value="ECO:0007669"/>
    <property type="project" value="TreeGrafter"/>
</dbReference>
<dbReference type="InterPro" id="IPR005124">
    <property type="entry name" value="V-ATPase_G"/>
</dbReference>
<evidence type="ECO:0000256" key="4">
    <source>
        <dbReference type="ARBA" id="ARBA00023065"/>
    </source>
</evidence>
<dbReference type="PANTHER" id="PTHR12713">
    <property type="entry name" value="VACUOLAR ATP SYNTHASE SUBUNIT G"/>
    <property type="match status" value="1"/>
</dbReference>
<keyword evidence="2 5" id="KW-0813">Transport</keyword>
<sequence length="133" mass="14924">MVCRFSPSHPLPDTTTPLSVSTGAELAGNPDTPRRREGRVKDHRVQRLKDARAEAQKEIELLKAEKNKEFAAFDQQYSGSSDDSFSKVNTETDQKIVEINESFKKNKDIVIERMLAAMINVKPEVHINARSAA</sequence>
<dbReference type="GO" id="GO:0046961">
    <property type="term" value="F:proton-transporting ATPase activity, rotational mechanism"/>
    <property type="evidence" value="ECO:0007669"/>
    <property type="project" value="InterPro"/>
</dbReference>
<dbReference type="Gene3D" id="1.20.5.2950">
    <property type="match status" value="1"/>
</dbReference>
<dbReference type="OrthoDB" id="250802at2759"/>
<accession>A0A507FQT5</accession>
<dbReference type="AlphaFoldDB" id="A0A507FQT5"/>
<evidence type="ECO:0000256" key="3">
    <source>
        <dbReference type="ARBA" id="ARBA00022781"/>
    </source>
</evidence>
<name>A0A507FQT5_9FUNG</name>
<keyword evidence="3 5" id="KW-0375">Hydrogen ion transport</keyword>
<keyword evidence="8" id="KW-1185">Reference proteome</keyword>
<comment type="similarity">
    <text evidence="1 5">Belongs to the V-ATPase G subunit family.</text>
</comment>
<evidence type="ECO:0000256" key="6">
    <source>
        <dbReference type="SAM" id="MobiDB-lite"/>
    </source>
</evidence>
<evidence type="ECO:0000256" key="1">
    <source>
        <dbReference type="ARBA" id="ARBA00010066"/>
    </source>
</evidence>
<reference evidence="7 8" key="1">
    <citation type="journal article" date="2019" name="Sci. Rep.">
        <title>Comparative genomics of chytrid fungi reveal insights into the obligate biotrophic and pathogenic lifestyle of Synchytrium endobioticum.</title>
        <authorList>
            <person name="van de Vossenberg B.T.L.H."/>
            <person name="Warris S."/>
            <person name="Nguyen H.D.T."/>
            <person name="van Gent-Pelzer M.P.E."/>
            <person name="Joly D.L."/>
            <person name="van de Geest H.C."/>
            <person name="Bonants P.J.M."/>
            <person name="Smith D.S."/>
            <person name="Levesque C.A."/>
            <person name="van der Lee T.A.J."/>
        </authorList>
    </citation>
    <scope>NUCLEOTIDE SEQUENCE [LARGE SCALE GENOMIC DNA]</scope>
    <source>
        <strain evidence="7 8">CBS 675.73</strain>
    </source>
</reference>
<dbReference type="Proteomes" id="UP000320333">
    <property type="component" value="Unassembled WGS sequence"/>
</dbReference>
<feature type="compositionally biased region" description="Polar residues" evidence="6">
    <location>
        <begin position="13"/>
        <end position="22"/>
    </location>
</feature>
<feature type="compositionally biased region" description="Basic and acidic residues" evidence="6">
    <location>
        <begin position="32"/>
        <end position="46"/>
    </location>
</feature>
<evidence type="ECO:0000256" key="5">
    <source>
        <dbReference type="RuleBase" id="RU364019"/>
    </source>
</evidence>
<evidence type="ECO:0000313" key="7">
    <source>
        <dbReference type="EMBL" id="TPX77935.1"/>
    </source>
</evidence>
<keyword evidence="4 5" id="KW-0406">Ion transport</keyword>
<comment type="function">
    <text evidence="5">Subunit of the V1 complex of vacuolar(H+)-ATPase (V-ATPase), a multisubunit enzyme composed of a peripheral complex (V1) that hydrolyzes ATP and a membrane integral complex (V0) that translocates protons. V-ATPase is responsible for acidifying and maintaining the pH of intracellular compartments and in some cell types, is targeted to the plasma membrane, where it is responsible for acidifying the extracellular environment.</text>
</comment>
<evidence type="ECO:0000313" key="8">
    <source>
        <dbReference type="Proteomes" id="UP000320333"/>
    </source>
</evidence>
<protein>
    <recommendedName>
        <fullName evidence="5">V-type proton ATPase subunit G</fullName>
    </recommendedName>
</protein>